<evidence type="ECO:0000256" key="3">
    <source>
        <dbReference type="ARBA" id="ARBA00022741"/>
    </source>
</evidence>
<name>A0A8K0ULJ1_9AGAR</name>
<dbReference type="Gene3D" id="1.10.510.10">
    <property type="entry name" value="Transferase(Phosphotransferase) domain 1"/>
    <property type="match status" value="1"/>
</dbReference>
<evidence type="ECO:0000256" key="2">
    <source>
        <dbReference type="ARBA" id="ARBA00022723"/>
    </source>
</evidence>
<accession>A0A8K0ULJ1</accession>
<protein>
    <recommendedName>
        <fullName evidence="8">Protein kinase domain-containing protein</fullName>
    </recommendedName>
</protein>
<dbReference type="PROSITE" id="PS01357">
    <property type="entry name" value="ZF_ZZ_1"/>
    <property type="match status" value="1"/>
</dbReference>
<dbReference type="EMBL" id="JAEVFJ010000021">
    <property type="protein sequence ID" value="KAH8097003.1"/>
    <property type="molecule type" value="Genomic_DNA"/>
</dbReference>
<evidence type="ECO:0000256" key="6">
    <source>
        <dbReference type="ARBA" id="ARBA00022833"/>
    </source>
</evidence>
<dbReference type="PANTHER" id="PTHR44329:SF288">
    <property type="entry name" value="MITOGEN-ACTIVATED PROTEIN KINASE KINASE KINASE 20"/>
    <property type="match status" value="1"/>
</dbReference>
<dbReference type="InterPro" id="IPR043145">
    <property type="entry name" value="Znf_ZZ_sf"/>
</dbReference>
<dbReference type="Proteomes" id="UP000813824">
    <property type="component" value="Unassembled WGS sequence"/>
</dbReference>
<dbReference type="InterPro" id="IPR001245">
    <property type="entry name" value="Ser-Thr/Tyr_kinase_cat_dom"/>
</dbReference>
<dbReference type="Gene3D" id="3.30.60.90">
    <property type="match status" value="1"/>
</dbReference>
<dbReference type="InterPro" id="IPR000433">
    <property type="entry name" value="Znf_ZZ"/>
</dbReference>
<organism evidence="9 10">
    <name type="scientific">Cristinia sonorae</name>
    <dbReference type="NCBI Taxonomy" id="1940300"/>
    <lineage>
        <taxon>Eukaryota</taxon>
        <taxon>Fungi</taxon>
        <taxon>Dikarya</taxon>
        <taxon>Basidiomycota</taxon>
        <taxon>Agaricomycotina</taxon>
        <taxon>Agaricomycetes</taxon>
        <taxon>Agaricomycetidae</taxon>
        <taxon>Agaricales</taxon>
        <taxon>Pleurotineae</taxon>
        <taxon>Stephanosporaceae</taxon>
        <taxon>Cristinia</taxon>
    </lineage>
</organism>
<evidence type="ECO:0000256" key="7">
    <source>
        <dbReference type="ARBA" id="ARBA00022840"/>
    </source>
</evidence>
<dbReference type="InterPro" id="IPR051681">
    <property type="entry name" value="Ser/Thr_Kinases-Pseudokinases"/>
</dbReference>
<evidence type="ECO:0000313" key="9">
    <source>
        <dbReference type="EMBL" id="KAH8097003.1"/>
    </source>
</evidence>
<reference evidence="9" key="1">
    <citation type="journal article" date="2021" name="New Phytol.">
        <title>Evolutionary innovations through gain and loss of genes in the ectomycorrhizal Boletales.</title>
        <authorList>
            <person name="Wu G."/>
            <person name="Miyauchi S."/>
            <person name="Morin E."/>
            <person name="Kuo A."/>
            <person name="Drula E."/>
            <person name="Varga T."/>
            <person name="Kohler A."/>
            <person name="Feng B."/>
            <person name="Cao Y."/>
            <person name="Lipzen A."/>
            <person name="Daum C."/>
            <person name="Hundley H."/>
            <person name="Pangilinan J."/>
            <person name="Johnson J."/>
            <person name="Barry K."/>
            <person name="LaButti K."/>
            <person name="Ng V."/>
            <person name="Ahrendt S."/>
            <person name="Min B."/>
            <person name="Choi I.G."/>
            <person name="Park H."/>
            <person name="Plett J.M."/>
            <person name="Magnuson J."/>
            <person name="Spatafora J.W."/>
            <person name="Nagy L.G."/>
            <person name="Henrissat B."/>
            <person name="Grigoriev I.V."/>
            <person name="Yang Z.L."/>
            <person name="Xu J."/>
            <person name="Martin F.M."/>
        </authorList>
    </citation>
    <scope>NUCLEOTIDE SEQUENCE</scope>
    <source>
        <strain evidence="9">KKN 215</strain>
    </source>
</reference>
<dbReference type="PANTHER" id="PTHR44329">
    <property type="entry name" value="SERINE/THREONINE-PROTEIN KINASE TNNI3K-RELATED"/>
    <property type="match status" value="1"/>
</dbReference>
<dbReference type="InterPro" id="IPR018247">
    <property type="entry name" value="EF_Hand_1_Ca_BS"/>
</dbReference>
<dbReference type="GO" id="GO:0008270">
    <property type="term" value="F:zinc ion binding"/>
    <property type="evidence" value="ECO:0007669"/>
    <property type="project" value="UniProtKB-KW"/>
</dbReference>
<evidence type="ECO:0000313" key="10">
    <source>
        <dbReference type="Proteomes" id="UP000813824"/>
    </source>
</evidence>
<sequence length="1617" mass="183588">MAIPNSLLTAIDTNSRTVAVLRAALQGNEVELLSQEYDEAQQTLDVLHHILDDKDLLSLFPDSHAHSVQDRLRRLLLKLALGCRSVPSQLILRDGQWTSLESYGGGSFADIFRGEYQGKAVAVKRLRIFQISDEATKNLLVSSLYHESLLWRHLSHGHILPFLGIAEDIFKESLCMVMPWSEHGNIRDVIHSWKENINSSIQDLFIRVHSWIREIASGLAYLHGGDVNIAHGDLRGVNILIDSDWKVRLADFGLAVFAGDGSNHYASVRGGASNWLAPELIDPEAFGQNSSRPTFASDIYSFACVCMELYTSQAPFAGWNATTVLLHILRGGRPGRPAFHQTEEMSEQLYALLQRCWDQSAQKRPSAVELGQMLQTIDLGKQRSIGFSVGKGDVQGQRYRDIPPARSRQQTLDINEQTAPLATSGSPGRIAFDQRQVTLPENIFPEQVNDAEEASTSARTRQSVVEGESKEVLLALDSFKDDIPWILKGLAEVSGLFPVIRAAIITFQVALNMEMSRRDDDMRVKYVYTEMKDMLAVLLQLRRVRDSAAIGADEMSLTERLSGICTAMTSDIRHCANICDVFAKQRELVKVLKQQEWHGKLLDIVDKFTQRRAALQYAVGVHSAQTDEERKASVDAAQLTSSSYSQRLLLASGLLESYTPPRELALARAVRDRGEQNSVRSADYFLRELLNMQDNIAEMQQPGPTPHLATTSTSDLKEEISQSCDELISKNSTLLNAKFNLLFKQLQEKAIKEEFEVHHLLLAGPHDRVRHPAMRMIWKEMGWRRNVKASHFIRAMHDLFQERRNSQLSSYDIESPGDVTAEDWTYEFLEDRWNQPILDAIDTDRSGYITIPEINQFTAACYEGWSLERWTCYWAIGWGLTVFSYCLLIQDLCSKMYSALPFLLPENRPWADDYLGEVWPFVAELTTSLKAPQLNSKTVTELTNKFAPYVEQEEQRIWSNLQIIKYNLDALDTVSAVTGTGRLENHLFPLVYLILRRDLDLFKIAQTNVVDRREFQVAVNSLQWVNTAVRSRIADIAEMYKQRSLDVTTHLSGYSGGIFASFNNSNPLWSVGILDKPQPSYAVHSQQDLLKEPPSHEFLHYPLQPSQKSFVCEEFELLEEGKATPPSTVSDYTLGNQTLHGRWTGYPYTPGSYPSNMMVSYNFNPDHPGQQTFSSVGVELERGPYELLGSWNQAIDTGRVEVSFQVVYKDWTATAYSVGNLERDGTLTVRRTWNNDVQDPLLPALDFILRQVSPDVMRFRPSPAELRSPATRPRSLWRFAIQHTVYIVRKRLWTWSYFSERRRVRRSFIRILLNSTDVKPASQRTKDEEEDLLLCRRALAPAQAFLYHSIANQMQNTRTIHHRLVCDQCDERLREYRYLCLDCIAPEQMLTDTCDTCSWECFTRTFDRVTSRRTQTHRPSHSALKMRSVVTLRDLPAVYQRARNLPGIWPEGALGASPPCSICSEPVTSVGWLCVQCIDILVCQRCESEELLSCAACHKPYVQPTWFYGQNPEITPFTCNTCQLKGITRKGFPQHIITHPLLRIEMDPQQVPAGPPDAVVVATVPNLEGRVTEMGTQLTDLTSRMSKMEETLGSMERMLRALMATLVPDHQEDNVQR</sequence>
<dbReference type="OrthoDB" id="2122982at2759"/>
<keyword evidence="1" id="KW-0808">Transferase</keyword>
<keyword evidence="3" id="KW-0547">Nucleotide-binding</keyword>
<dbReference type="GO" id="GO:0004674">
    <property type="term" value="F:protein serine/threonine kinase activity"/>
    <property type="evidence" value="ECO:0007669"/>
    <property type="project" value="TreeGrafter"/>
</dbReference>
<dbReference type="SUPFAM" id="SSF56112">
    <property type="entry name" value="Protein kinase-like (PK-like)"/>
    <property type="match status" value="1"/>
</dbReference>
<gene>
    <name evidence="9" type="ORF">BXZ70DRAFT_943874</name>
</gene>
<feature type="domain" description="Protein kinase" evidence="8">
    <location>
        <begin position="97"/>
        <end position="377"/>
    </location>
</feature>
<comment type="caution">
    <text evidence="9">The sequence shown here is derived from an EMBL/GenBank/DDBJ whole genome shotgun (WGS) entry which is preliminary data.</text>
</comment>
<dbReference type="InterPro" id="IPR011009">
    <property type="entry name" value="Kinase-like_dom_sf"/>
</dbReference>
<evidence type="ECO:0000256" key="5">
    <source>
        <dbReference type="ARBA" id="ARBA00022777"/>
    </source>
</evidence>
<dbReference type="GO" id="GO:0005524">
    <property type="term" value="F:ATP binding"/>
    <property type="evidence" value="ECO:0007669"/>
    <property type="project" value="UniProtKB-KW"/>
</dbReference>
<dbReference type="PROSITE" id="PS50011">
    <property type="entry name" value="PROTEIN_KINASE_DOM"/>
    <property type="match status" value="1"/>
</dbReference>
<evidence type="ECO:0000259" key="8">
    <source>
        <dbReference type="PROSITE" id="PS50011"/>
    </source>
</evidence>
<dbReference type="Pfam" id="PF07714">
    <property type="entry name" value="PK_Tyr_Ser-Thr"/>
    <property type="match status" value="1"/>
</dbReference>
<keyword evidence="7" id="KW-0067">ATP-binding</keyword>
<keyword evidence="5" id="KW-0418">Kinase</keyword>
<keyword evidence="10" id="KW-1185">Reference proteome</keyword>
<evidence type="ECO:0000256" key="4">
    <source>
        <dbReference type="ARBA" id="ARBA00022771"/>
    </source>
</evidence>
<dbReference type="InterPro" id="IPR000719">
    <property type="entry name" value="Prot_kinase_dom"/>
</dbReference>
<evidence type="ECO:0000256" key="1">
    <source>
        <dbReference type="ARBA" id="ARBA00022679"/>
    </source>
</evidence>
<keyword evidence="6" id="KW-0862">Zinc</keyword>
<dbReference type="SUPFAM" id="SSF57850">
    <property type="entry name" value="RING/U-box"/>
    <property type="match status" value="1"/>
</dbReference>
<dbReference type="PROSITE" id="PS00018">
    <property type="entry name" value="EF_HAND_1"/>
    <property type="match status" value="1"/>
</dbReference>
<proteinExistence type="predicted"/>
<keyword evidence="4" id="KW-0863">Zinc-finger</keyword>
<keyword evidence="2" id="KW-0479">Metal-binding</keyword>